<organism evidence="1 2">
    <name type="scientific">Campylobacter pinnipediorum subsp. pinnipediorum</name>
    <dbReference type="NCBI Taxonomy" id="1660067"/>
    <lineage>
        <taxon>Bacteria</taxon>
        <taxon>Pseudomonadati</taxon>
        <taxon>Campylobacterota</taxon>
        <taxon>Epsilonproteobacteria</taxon>
        <taxon>Campylobacterales</taxon>
        <taxon>Campylobacteraceae</taxon>
        <taxon>Campylobacter</taxon>
    </lineage>
</organism>
<dbReference type="Proteomes" id="UP000189728">
    <property type="component" value="Unassembled WGS sequence"/>
</dbReference>
<evidence type="ECO:0000313" key="2">
    <source>
        <dbReference type="Proteomes" id="UP000189728"/>
    </source>
</evidence>
<accession>A0AAX0LBE8</accession>
<name>A0AAX0LBE8_9BACT</name>
<comment type="caution">
    <text evidence="1">The sequence shown here is derived from an EMBL/GenBank/DDBJ whole genome shotgun (WGS) entry which is preliminary data.</text>
</comment>
<protein>
    <submittedName>
        <fullName evidence="1">Uncharacterized protein</fullName>
    </submittedName>
</protein>
<sequence length="129" mass="15301">MNFMTFDECGEMLRYYRYLELKNQNKVEDWMKTYNPEATYEKINKRLKEIWEKEFYSCVDSEVENILNEALDKRQNTKLSNSVLSGIKEARTRIELLKDVINKIANIKCNDLKSAKAIINHLNEIVQSV</sequence>
<dbReference type="EMBL" id="MCRK01000036">
    <property type="protein sequence ID" value="OPA77346.1"/>
    <property type="molecule type" value="Genomic_DNA"/>
</dbReference>
<proteinExistence type="predicted"/>
<evidence type="ECO:0000313" key="1">
    <source>
        <dbReference type="EMBL" id="OPA77346.1"/>
    </source>
</evidence>
<dbReference type="AlphaFoldDB" id="A0AAX0LBE8"/>
<reference evidence="1 2" key="1">
    <citation type="submission" date="2016-08" db="EMBL/GenBank/DDBJ databases">
        <title>Campylobacter species from sea mammals.</title>
        <authorList>
            <person name="Gilbert M.J."/>
            <person name="Byrne B.A."/>
            <person name="Zomer A.L."/>
            <person name="Wagenaar J.A."/>
        </authorList>
    </citation>
    <scope>NUCLEOTIDE SEQUENCE [LARGE SCALE GENOMIC DNA]</scope>
    <source>
        <strain evidence="1 2">1105248</strain>
    </source>
</reference>
<gene>
    <name evidence="1" type="ORF">BFG04_04430</name>
</gene>
<dbReference type="RefSeq" id="WP_078387791.1">
    <property type="nucleotide sequence ID" value="NZ_CP012547.1"/>
</dbReference>